<keyword evidence="1" id="KW-0812">Transmembrane</keyword>
<accession>A0A974SF76</accession>
<name>A0A974SF76_9BACL</name>
<dbReference type="AlphaFoldDB" id="A0A974SF76"/>
<feature type="transmembrane region" description="Helical" evidence="1">
    <location>
        <begin position="103"/>
        <end position="123"/>
    </location>
</feature>
<protein>
    <submittedName>
        <fullName evidence="2">Uncharacterized protein</fullName>
    </submittedName>
</protein>
<dbReference type="Proteomes" id="UP000595841">
    <property type="component" value="Chromosome"/>
</dbReference>
<feature type="transmembrane region" description="Helical" evidence="1">
    <location>
        <begin position="202"/>
        <end position="224"/>
    </location>
</feature>
<feature type="transmembrane region" description="Helical" evidence="1">
    <location>
        <begin position="36"/>
        <end position="57"/>
    </location>
</feature>
<dbReference type="RefSeq" id="WP_039836632.1">
    <property type="nucleotide sequence ID" value="NZ_CP068595.1"/>
</dbReference>
<evidence type="ECO:0000313" key="3">
    <source>
        <dbReference type="Proteomes" id="UP000595841"/>
    </source>
</evidence>
<organism evidence="2 3">
    <name type="scientific">Paenibacillus sonchi</name>
    <dbReference type="NCBI Taxonomy" id="373687"/>
    <lineage>
        <taxon>Bacteria</taxon>
        <taxon>Bacillati</taxon>
        <taxon>Bacillota</taxon>
        <taxon>Bacilli</taxon>
        <taxon>Bacillales</taxon>
        <taxon>Paenibacillaceae</taxon>
        <taxon>Paenibacillus</taxon>
        <taxon>Paenibacillus sonchi group</taxon>
    </lineage>
</organism>
<proteinExistence type="predicted"/>
<keyword evidence="1" id="KW-0472">Membrane</keyword>
<keyword evidence="1" id="KW-1133">Transmembrane helix</keyword>
<feature type="transmembrane region" description="Helical" evidence="1">
    <location>
        <begin position="231"/>
        <end position="246"/>
    </location>
</feature>
<dbReference type="EMBL" id="CP068595">
    <property type="protein sequence ID" value="QQZ63234.1"/>
    <property type="molecule type" value="Genomic_DNA"/>
</dbReference>
<feature type="transmembrane region" description="Helical" evidence="1">
    <location>
        <begin position="6"/>
        <end position="24"/>
    </location>
</feature>
<feature type="transmembrane region" description="Helical" evidence="1">
    <location>
        <begin position="163"/>
        <end position="182"/>
    </location>
</feature>
<feature type="transmembrane region" description="Helical" evidence="1">
    <location>
        <begin position="77"/>
        <end position="96"/>
    </location>
</feature>
<feature type="transmembrane region" description="Helical" evidence="1">
    <location>
        <begin position="258"/>
        <end position="280"/>
    </location>
</feature>
<evidence type="ECO:0000256" key="1">
    <source>
        <dbReference type="SAM" id="Phobius"/>
    </source>
</evidence>
<dbReference type="KEGG" id="pson:JI735_12540"/>
<keyword evidence="3" id="KW-1185">Reference proteome</keyword>
<reference evidence="2 3" key="1">
    <citation type="submission" date="2021-01" db="EMBL/GenBank/DDBJ databases">
        <title>Whole genome sequence of Paenibacillus sonchi LMG 24727 for comparative genomics.</title>
        <authorList>
            <person name="Lee G."/>
            <person name="Kim M.-J."/>
            <person name="Lim K."/>
            <person name="Shin J.-H."/>
        </authorList>
    </citation>
    <scope>NUCLEOTIDE SEQUENCE [LARGE SCALE GENOMIC DNA]</scope>
    <source>
        <strain evidence="2 3">LMG 24727</strain>
    </source>
</reference>
<evidence type="ECO:0000313" key="2">
    <source>
        <dbReference type="EMBL" id="QQZ63234.1"/>
    </source>
</evidence>
<feature type="transmembrane region" description="Helical" evidence="1">
    <location>
        <begin position="129"/>
        <end position="151"/>
    </location>
</feature>
<sequence>MNLFWSHTIWYLLLGLAIVIQVIYTLYHSENRMRTFAFYLSIVGLPLYFETFILIFFDAYTYSPEIIRSPNLDPFNDVLTGNLFSQFGVASSALLLTIRRKSFYWGVIVAFLYCMLEEIFKALDIYQQHWWKTWMTFIGLLLLFTISKWLYAHIVRGVRPIYYYGYIVLAMFPVSTILFQWGVLDLLGLMRFTEALSSNPQISRFGIWITFVSISYPIIVWGYFQQHLKRKIAAVTLVGAIIYFGYKSHLLIFRAGLFVRISILLLLWMCLSVWMINILYGGRPKCRCN</sequence>
<gene>
    <name evidence="2" type="ORF">JI735_12540</name>
</gene>